<evidence type="ECO:0000313" key="1">
    <source>
        <dbReference type="EMBL" id="GAU47086.1"/>
    </source>
</evidence>
<dbReference type="AlphaFoldDB" id="A0A2Z6NU90"/>
<gene>
    <name evidence="1" type="ORF">TSUD_192120</name>
</gene>
<accession>A0A2Z6NU90</accession>
<dbReference type="Proteomes" id="UP000242715">
    <property type="component" value="Unassembled WGS sequence"/>
</dbReference>
<keyword evidence="2" id="KW-1185">Reference proteome</keyword>
<proteinExistence type="predicted"/>
<organism evidence="1 2">
    <name type="scientific">Trifolium subterraneum</name>
    <name type="common">Subterranean clover</name>
    <dbReference type="NCBI Taxonomy" id="3900"/>
    <lineage>
        <taxon>Eukaryota</taxon>
        <taxon>Viridiplantae</taxon>
        <taxon>Streptophyta</taxon>
        <taxon>Embryophyta</taxon>
        <taxon>Tracheophyta</taxon>
        <taxon>Spermatophyta</taxon>
        <taxon>Magnoliopsida</taxon>
        <taxon>eudicotyledons</taxon>
        <taxon>Gunneridae</taxon>
        <taxon>Pentapetalae</taxon>
        <taxon>rosids</taxon>
        <taxon>fabids</taxon>
        <taxon>Fabales</taxon>
        <taxon>Fabaceae</taxon>
        <taxon>Papilionoideae</taxon>
        <taxon>50 kb inversion clade</taxon>
        <taxon>NPAAA clade</taxon>
        <taxon>Hologalegina</taxon>
        <taxon>IRL clade</taxon>
        <taxon>Trifolieae</taxon>
        <taxon>Trifolium</taxon>
    </lineage>
</organism>
<protein>
    <submittedName>
        <fullName evidence="1">Uncharacterized protein</fullName>
    </submittedName>
</protein>
<dbReference type="OrthoDB" id="10646054at2759"/>
<sequence>MLLKPMRSAVRTGDIDGFGFVVIAGCDSEFDTIAFNESAESIGSDGRLMNEDIFGIVIGFDESEAFAVVEPLNDTGESLFRH</sequence>
<dbReference type="EMBL" id="DF974280">
    <property type="protein sequence ID" value="GAU47086.1"/>
    <property type="molecule type" value="Genomic_DNA"/>
</dbReference>
<evidence type="ECO:0000313" key="2">
    <source>
        <dbReference type="Proteomes" id="UP000242715"/>
    </source>
</evidence>
<name>A0A2Z6NU90_TRISU</name>
<reference evidence="2" key="1">
    <citation type="journal article" date="2017" name="Front. Plant Sci.">
        <title>Climate Clever Clovers: New Paradigm to Reduce the Environmental Footprint of Ruminants by Breeding Low Methanogenic Forages Utilizing Haplotype Variation.</title>
        <authorList>
            <person name="Kaur P."/>
            <person name="Appels R."/>
            <person name="Bayer P.E."/>
            <person name="Keeble-Gagnere G."/>
            <person name="Wang J."/>
            <person name="Hirakawa H."/>
            <person name="Shirasawa K."/>
            <person name="Vercoe P."/>
            <person name="Stefanova K."/>
            <person name="Durmic Z."/>
            <person name="Nichols P."/>
            <person name="Revell C."/>
            <person name="Isobe S.N."/>
            <person name="Edwards D."/>
            <person name="Erskine W."/>
        </authorList>
    </citation>
    <scope>NUCLEOTIDE SEQUENCE [LARGE SCALE GENOMIC DNA]</scope>
    <source>
        <strain evidence="2">cv. Daliak</strain>
    </source>
</reference>